<dbReference type="RefSeq" id="WP_318101228.1">
    <property type="nucleotide sequence ID" value="NZ_CP137573.1"/>
</dbReference>
<evidence type="ECO:0000256" key="3">
    <source>
        <dbReference type="SAM" id="SignalP"/>
    </source>
</evidence>
<dbReference type="SUPFAM" id="SSF63817">
    <property type="entry name" value="Sortase"/>
    <property type="match status" value="1"/>
</dbReference>
<feature type="compositionally biased region" description="Basic and acidic residues" evidence="2">
    <location>
        <begin position="115"/>
        <end position="128"/>
    </location>
</feature>
<evidence type="ECO:0000256" key="1">
    <source>
        <dbReference type="ARBA" id="ARBA00022801"/>
    </source>
</evidence>
<keyword evidence="1" id="KW-0378">Hydrolase</keyword>
<dbReference type="InterPro" id="IPR023365">
    <property type="entry name" value="Sortase_dom-sf"/>
</dbReference>
<feature type="region of interest" description="Disordered" evidence="2">
    <location>
        <begin position="107"/>
        <end position="141"/>
    </location>
</feature>
<dbReference type="InterPro" id="IPR005754">
    <property type="entry name" value="Sortase"/>
</dbReference>
<feature type="compositionally biased region" description="Low complexity" evidence="2">
    <location>
        <begin position="45"/>
        <end position="56"/>
    </location>
</feature>
<sequence>MHRTHTVPLALAALAAGLVAGCSATGDGRAADTSKSLVGTASVVSTAPSEPSGPSAPSAPPTPSSGAPAAVPAPPHPATAPSPTPSPTRQPRVADLDIPSIGVADLRVVPYEGTTDDRPGTRIQDRGEAASPYGEHGGVGPGEVGNYLVTAHRLSAGGPLHDLPSLKDGDTVVVKAGGTVYTYEIVSTRKTSFRDPRSLAAQRAEVPGKPGEKATRAMITLSTCATPEDNAAGNFWRDAQGNPEHRIDKIGVLVSSRPV</sequence>
<keyword evidence="5" id="KW-1185">Reference proteome</keyword>
<dbReference type="Gene3D" id="2.40.260.10">
    <property type="entry name" value="Sortase"/>
    <property type="match status" value="1"/>
</dbReference>
<feature type="region of interest" description="Disordered" evidence="2">
    <location>
        <begin position="41"/>
        <end position="93"/>
    </location>
</feature>
<accession>A0ABZ0LMV9</accession>
<evidence type="ECO:0000256" key="2">
    <source>
        <dbReference type="SAM" id="MobiDB-lite"/>
    </source>
</evidence>
<feature type="compositionally biased region" description="Pro residues" evidence="2">
    <location>
        <begin position="71"/>
        <end position="88"/>
    </location>
</feature>
<dbReference type="InterPro" id="IPR042003">
    <property type="entry name" value="Sortase_E"/>
</dbReference>
<organism evidence="4 5">
    <name type="scientific">Streptomyces solicathayae</name>
    <dbReference type="NCBI Taxonomy" id="3081768"/>
    <lineage>
        <taxon>Bacteria</taxon>
        <taxon>Bacillati</taxon>
        <taxon>Actinomycetota</taxon>
        <taxon>Actinomycetes</taxon>
        <taxon>Kitasatosporales</taxon>
        <taxon>Streptomycetaceae</taxon>
        <taxon>Streptomyces</taxon>
    </lineage>
</organism>
<dbReference type="PROSITE" id="PS51257">
    <property type="entry name" value="PROKAR_LIPOPROTEIN"/>
    <property type="match status" value="1"/>
</dbReference>
<protein>
    <submittedName>
        <fullName evidence="4">Class E sortase</fullName>
    </submittedName>
</protein>
<evidence type="ECO:0000313" key="4">
    <source>
        <dbReference type="EMBL" id="WOX20571.1"/>
    </source>
</evidence>
<name>A0ABZ0LMV9_9ACTN</name>
<feature type="signal peptide" evidence="3">
    <location>
        <begin position="1"/>
        <end position="24"/>
    </location>
</feature>
<evidence type="ECO:0000313" key="5">
    <source>
        <dbReference type="Proteomes" id="UP001301731"/>
    </source>
</evidence>
<dbReference type="CDD" id="cd05830">
    <property type="entry name" value="Sortase_E"/>
    <property type="match status" value="1"/>
</dbReference>
<reference evidence="4 5" key="1">
    <citation type="submission" date="2023-10" db="EMBL/GenBank/DDBJ databases">
        <title>The genome sequence of Streptomyces sp. HUAS YS2.</title>
        <authorList>
            <person name="Mo P."/>
        </authorList>
    </citation>
    <scope>NUCLEOTIDE SEQUENCE [LARGE SCALE GENOMIC DNA]</scope>
    <source>
        <strain evidence="4 5">HUAS YS2</strain>
    </source>
</reference>
<dbReference type="Pfam" id="PF04203">
    <property type="entry name" value="Sortase"/>
    <property type="match status" value="1"/>
</dbReference>
<feature type="chain" id="PRO_5045151963" evidence="3">
    <location>
        <begin position="25"/>
        <end position="259"/>
    </location>
</feature>
<dbReference type="EMBL" id="CP137573">
    <property type="protein sequence ID" value="WOX20571.1"/>
    <property type="molecule type" value="Genomic_DNA"/>
</dbReference>
<keyword evidence="3" id="KW-0732">Signal</keyword>
<gene>
    <name evidence="4" type="ORF">R2D22_03855</name>
</gene>
<dbReference type="Proteomes" id="UP001301731">
    <property type="component" value="Chromosome"/>
</dbReference>
<proteinExistence type="predicted"/>